<name>A0A391NT51_9EUKA</name>
<feature type="compositionally biased region" description="Basic and acidic residues" evidence="1">
    <location>
        <begin position="15"/>
        <end position="27"/>
    </location>
</feature>
<comment type="caution">
    <text evidence="2">The sequence shown here is derived from an EMBL/GenBank/DDBJ whole genome shotgun (WGS) entry which is preliminary data.</text>
</comment>
<feature type="compositionally biased region" description="Acidic residues" evidence="1">
    <location>
        <begin position="1"/>
        <end position="14"/>
    </location>
</feature>
<reference evidence="2 3" key="1">
    <citation type="journal article" date="2018" name="PLoS ONE">
        <title>The draft genome of Kipferlia bialata reveals reductive genome evolution in fornicate parasites.</title>
        <authorList>
            <person name="Tanifuji G."/>
            <person name="Takabayashi S."/>
            <person name="Kume K."/>
            <person name="Takagi M."/>
            <person name="Nakayama T."/>
            <person name="Kamikawa R."/>
            <person name="Inagaki Y."/>
            <person name="Hashimoto T."/>
        </authorList>
    </citation>
    <scope>NUCLEOTIDE SEQUENCE [LARGE SCALE GENOMIC DNA]</scope>
    <source>
        <strain evidence="2">NY0173</strain>
    </source>
</reference>
<feature type="compositionally biased region" description="Acidic residues" evidence="1">
    <location>
        <begin position="53"/>
        <end position="75"/>
    </location>
</feature>
<sequence>EESDPDAEGEWEEVEVVHPEDVKKGETAEEEEEEEGSDSSETSDSSSSGGEESAPEEEEKEAEQDEEQDEAEGMDELPSLSQIIQLLAGQEDSKNRRMLIDIATMVLVE</sequence>
<proteinExistence type="predicted"/>
<dbReference type="AlphaFoldDB" id="A0A391NT51"/>
<evidence type="ECO:0000256" key="1">
    <source>
        <dbReference type="SAM" id="MobiDB-lite"/>
    </source>
</evidence>
<protein>
    <submittedName>
        <fullName evidence="2">Uncharacterized protein</fullName>
    </submittedName>
</protein>
<accession>A0A391NT51</accession>
<dbReference type="EMBL" id="BDIP01005084">
    <property type="protein sequence ID" value="GCA63800.1"/>
    <property type="molecule type" value="Genomic_DNA"/>
</dbReference>
<gene>
    <name evidence="2" type="ORF">KIPB_011953</name>
</gene>
<evidence type="ECO:0000313" key="2">
    <source>
        <dbReference type="EMBL" id="GCA63800.1"/>
    </source>
</evidence>
<feature type="non-terminal residue" evidence="2">
    <location>
        <position position="1"/>
    </location>
</feature>
<feature type="region of interest" description="Disordered" evidence="1">
    <location>
        <begin position="1"/>
        <end position="80"/>
    </location>
</feature>
<keyword evidence="3" id="KW-1185">Reference proteome</keyword>
<feature type="compositionally biased region" description="Acidic residues" evidence="1">
    <location>
        <begin position="28"/>
        <end position="38"/>
    </location>
</feature>
<feature type="compositionally biased region" description="Low complexity" evidence="1">
    <location>
        <begin position="39"/>
        <end position="52"/>
    </location>
</feature>
<dbReference type="Proteomes" id="UP000265618">
    <property type="component" value="Unassembled WGS sequence"/>
</dbReference>
<evidence type="ECO:0000313" key="3">
    <source>
        <dbReference type="Proteomes" id="UP000265618"/>
    </source>
</evidence>
<organism evidence="2 3">
    <name type="scientific">Kipferlia bialata</name>
    <dbReference type="NCBI Taxonomy" id="797122"/>
    <lineage>
        <taxon>Eukaryota</taxon>
        <taxon>Metamonada</taxon>
        <taxon>Carpediemonas-like organisms</taxon>
        <taxon>Kipferlia</taxon>
    </lineage>
</organism>